<accession>A0AAE5AFC2</accession>
<sequence>MRTNTPPQRITRPDGGTSTRIVTKRVCNGCGHEVGDVTILEIEAILDGRPLPDVRDECAWCAMFLAEGVA</sequence>
<dbReference type="RefSeq" id="WP_048896118.1">
    <property type="nucleotide sequence ID" value="NZ_JAWLVK010000037.1"/>
</dbReference>
<evidence type="ECO:0000313" key="2">
    <source>
        <dbReference type="Proteomes" id="UP001186041"/>
    </source>
</evidence>
<dbReference type="AlphaFoldDB" id="A0AAE5AFC2"/>
<protein>
    <submittedName>
        <fullName evidence="1">Uncharacterized protein</fullName>
    </submittedName>
</protein>
<reference evidence="1" key="1">
    <citation type="submission" date="2023-10" db="EMBL/GenBank/DDBJ databases">
        <title>Mycolicibacterium fortuitum clinical isolates causing pulmonary infections in humans.</title>
        <authorList>
            <person name="Mejia-Ponce P.M."/>
            <person name="Zenteno-Cuevas R."/>
            <person name="Licona-Cassani C."/>
        </authorList>
    </citation>
    <scope>NUCLEOTIDE SEQUENCE</scope>
    <source>
        <strain evidence="1">M8</strain>
    </source>
</reference>
<evidence type="ECO:0000313" key="1">
    <source>
        <dbReference type="EMBL" id="MDV7294251.1"/>
    </source>
</evidence>
<gene>
    <name evidence="1" type="ORF">R4485_29260</name>
</gene>
<name>A0AAE5AFC2_MYCFO</name>
<comment type="caution">
    <text evidence="1">The sequence shown here is derived from an EMBL/GenBank/DDBJ whole genome shotgun (WGS) entry which is preliminary data.</text>
</comment>
<dbReference type="EMBL" id="JAWLVV010000038">
    <property type="protein sequence ID" value="MDV7294251.1"/>
    <property type="molecule type" value="Genomic_DNA"/>
</dbReference>
<dbReference type="Proteomes" id="UP001186041">
    <property type="component" value="Unassembled WGS sequence"/>
</dbReference>
<proteinExistence type="predicted"/>
<organism evidence="1 2">
    <name type="scientific">Mycolicibacterium fortuitum</name>
    <name type="common">Mycobacterium fortuitum</name>
    <dbReference type="NCBI Taxonomy" id="1766"/>
    <lineage>
        <taxon>Bacteria</taxon>
        <taxon>Bacillati</taxon>
        <taxon>Actinomycetota</taxon>
        <taxon>Actinomycetes</taxon>
        <taxon>Mycobacteriales</taxon>
        <taxon>Mycobacteriaceae</taxon>
        <taxon>Mycolicibacterium</taxon>
    </lineage>
</organism>